<comment type="caution">
    <text evidence="1">The sequence shown here is derived from an EMBL/GenBank/DDBJ whole genome shotgun (WGS) entry which is preliminary data.</text>
</comment>
<evidence type="ECO:0000313" key="2">
    <source>
        <dbReference type="Proteomes" id="UP001143910"/>
    </source>
</evidence>
<organism evidence="1 2">
    <name type="scientific">Zarea fungicola</name>
    <dbReference type="NCBI Taxonomy" id="93591"/>
    <lineage>
        <taxon>Eukaryota</taxon>
        <taxon>Fungi</taxon>
        <taxon>Dikarya</taxon>
        <taxon>Ascomycota</taxon>
        <taxon>Pezizomycotina</taxon>
        <taxon>Sordariomycetes</taxon>
        <taxon>Hypocreomycetidae</taxon>
        <taxon>Hypocreales</taxon>
        <taxon>Cordycipitaceae</taxon>
        <taxon>Zarea</taxon>
    </lineage>
</organism>
<protein>
    <submittedName>
        <fullName evidence="1">Uncharacterized protein</fullName>
    </submittedName>
</protein>
<keyword evidence="2" id="KW-1185">Reference proteome</keyword>
<dbReference type="EMBL" id="JANJQO010000086">
    <property type="protein sequence ID" value="KAJ2982250.1"/>
    <property type="molecule type" value="Genomic_DNA"/>
</dbReference>
<evidence type="ECO:0000313" key="1">
    <source>
        <dbReference type="EMBL" id="KAJ2982250.1"/>
    </source>
</evidence>
<proteinExistence type="predicted"/>
<accession>A0ACC1NSE3</accession>
<reference evidence="1" key="1">
    <citation type="submission" date="2022-08" db="EMBL/GenBank/DDBJ databases">
        <title>Genome Sequence of Lecanicillium fungicola.</title>
        <authorList>
            <person name="Buettner E."/>
        </authorList>
    </citation>
    <scope>NUCLEOTIDE SEQUENCE</scope>
    <source>
        <strain evidence="1">Babe33</strain>
    </source>
</reference>
<gene>
    <name evidence="1" type="ORF">NQ176_g1511</name>
</gene>
<dbReference type="Proteomes" id="UP001143910">
    <property type="component" value="Unassembled WGS sequence"/>
</dbReference>
<sequence>MPVAEFAQLPNDVLLVLVDILSDSTINALAQTSHRFYATFNYALYSHNAHQCSSLALQWAAFHGVVGTVKKALAAGADPNSRRMHPHNKHFDVSHRHIYETSAAGRSIPYHTSLTIAASGGRLQIASLLIAAGASVDVVPWKNHDNAPLLAAIQGDHIEMAKLLISTGKIHFNSLVKYGINILTHAVASSSIELIRYILGGVKDADLHQPMKPTPLILAVQNQRLDVIMLLLDSKNVTPALVDDRGLTALAWAAVTTSDATGSVFRLLLDSGQFDPNITDRQGRTAISLAAGVGNHVVVSLLLALPNIDPNIVDREGLAPIFHALPHKDVMNTLMTSSKVTIPVDALFRFASEK</sequence>
<name>A0ACC1NSE3_9HYPO</name>